<feature type="chain" id="PRO_5022729869" evidence="2">
    <location>
        <begin position="24"/>
        <end position="587"/>
    </location>
</feature>
<proteinExistence type="predicted"/>
<evidence type="ECO:0000256" key="2">
    <source>
        <dbReference type="SAM" id="SignalP"/>
    </source>
</evidence>
<evidence type="ECO:0000313" key="4">
    <source>
        <dbReference type="Proteomes" id="UP000322165"/>
    </source>
</evidence>
<dbReference type="AlphaFoldDB" id="A0A5B2ZDZ5"/>
<sequence>MNARTLPRPTLLAGAILLAGACAGPLPRAGVDVEAGLRLSTHRDGDDLLTAGLGADGLRSPIPPAFANPEAPTAGELRRRAIWSNWRGIADLAPDGGYGERYGSLQPVPGREFHALMRLPGAKQPHRVLLQLPDDYDAQARCLVVAVSSGSRGIYGAIALAGAWGLPRGCAVAYTDKGAGTGYVDTSDGRGIGLDGRIAEDGQPVEFTVAAASEGAPPAIAVKHAHSGDKPEADWGRHAQQATQFALQVLNRERPQDGAYTWDNTRVLLTGLSNGGGAVLRAAELPGPEFDAVVAISPNVWPAGSGRALFDYASEAAIWMPCALAAPAFDAVVLARPGGQPAPAALQRCASLRAAGELQAETPREQAAAALAFLRAQGWTDEALAAGALSTAFDLWRSVLVTYASSYAGTGPFDMPCGYRLAAMGADGVARAPTAAERAVWWSDASGIPPGAGVGIVDTMADGEDPHLPGLRCLRALWEDEGSAARAGVAATRAGLPREGLPVIVLHGSDDGLIPEAFSARPYVAGARTAGRDVEYRPVADAQHFDAFLGLPFLRPVYVPMLEPGYRALDDAWSRVAAGNPASDALP</sequence>
<dbReference type="SUPFAM" id="SSF53474">
    <property type="entry name" value="alpha/beta-Hydrolases"/>
    <property type="match status" value="1"/>
</dbReference>
<keyword evidence="4" id="KW-1185">Reference proteome</keyword>
<dbReference type="InterPro" id="IPR016582">
    <property type="entry name" value="OHBut_olig_hydro_put"/>
</dbReference>
<dbReference type="GO" id="GO:0005615">
    <property type="term" value="C:extracellular space"/>
    <property type="evidence" value="ECO:0007669"/>
    <property type="project" value="InterPro"/>
</dbReference>
<keyword evidence="2" id="KW-0732">Signal</keyword>
<gene>
    <name evidence="3" type="ORF">F0415_01290</name>
</gene>
<dbReference type="Proteomes" id="UP000322165">
    <property type="component" value="Unassembled WGS sequence"/>
</dbReference>
<dbReference type="Pfam" id="PF10605">
    <property type="entry name" value="3HBOH"/>
    <property type="match status" value="1"/>
</dbReference>
<dbReference type="InterPro" id="IPR029058">
    <property type="entry name" value="AB_hydrolase_fold"/>
</dbReference>
<reference evidence="3 4" key="2">
    <citation type="submission" date="2019-09" db="EMBL/GenBank/DDBJ databases">
        <authorList>
            <person name="Mazur A."/>
        </authorList>
    </citation>
    <scope>NUCLEOTIDE SEQUENCE [LARGE SCALE GENOMIC DNA]</scope>
    <source>
        <strain evidence="3 4">3729k</strain>
    </source>
</reference>
<evidence type="ECO:0000313" key="3">
    <source>
        <dbReference type="EMBL" id="KAA2286165.1"/>
    </source>
</evidence>
<dbReference type="RefSeq" id="WP_149859385.1">
    <property type="nucleotide sequence ID" value="NZ_VUOD01000001.1"/>
</dbReference>
<evidence type="ECO:0000256" key="1">
    <source>
        <dbReference type="ARBA" id="ARBA00022801"/>
    </source>
</evidence>
<name>A0A5B2ZDZ5_9GAMM</name>
<reference evidence="3 4" key="1">
    <citation type="submission" date="2019-09" db="EMBL/GenBank/DDBJ databases">
        <title>Arenimonas chukotkensis sp. nov., a bacterium isolated from Chukotka hot spring, Arctic region, Russia.</title>
        <authorList>
            <person name="Zayulina K.S."/>
            <person name="Prokofeva M.I."/>
            <person name="Elcheninov A.G."/>
            <person name="Novikov A."/>
            <person name="Kochetkova T.V."/>
            <person name="Kublanov I.V."/>
        </authorList>
    </citation>
    <scope>NUCLEOTIDE SEQUENCE [LARGE SCALE GENOMIC DNA]</scope>
    <source>
        <strain evidence="3 4">3729k</strain>
    </source>
</reference>
<dbReference type="EMBL" id="VUOD01000001">
    <property type="protein sequence ID" value="KAA2286165.1"/>
    <property type="molecule type" value="Genomic_DNA"/>
</dbReference>
<feature type="signal peptide" evidence="2">
    <location>
        <begin position="1"/>
        <end position="23"/>
    </location>
</feature>
<accession>A0A5B2ZDZ5</accession>
<dbReference type="GO" id="GO:0019605">
    <property type="term" value="P:butyrate metabolic process"/>
    <property type="evidence" value="ECO:0007669"/>
    <property type="project" value="InterPro"/>
</dbReference>
<dbReference type="PROSITE" id="PS51257">
    <property type="entry name" value="PROKAR_LIPOPROTEIN"/>
    <property type="match status" value="1"/>
</dbReference>
<dbReference type="Gene3D" id="3.40.50.1820">
    <property type="entry name" value="alpha/beta hydrolase"/>
    <property type="match status" value="1"/>
</dbReference>
<protein>
    <submittedName>
        <fullName evidence="3">Hydrogenase</fullName>
    </submittedName>
</protein>
<organism evidence="3 4">
    <name type="scientific">Arenimonas fontis</name>
    <dbReference type="NCBI Taxonomy" id="2608255"/>
    <lineage>
        <taxon>Bacteria</taxon>
        <taxon>Pseudomonadati</taxon>
        <taxon>Pseudomonadota</taxon>
        <taxon>Gammaproteobacteria</taxon>
        <taxon>Lysobacterales</taxon>
        <taxon>Lysobacteraceae</taxon>
        <taxon>Arenimonas</taxon>
    </lineage>
</organism>
<dbReference type="GO" id="GO:0047989">
    <property type="term" value="F:hydroxybutyrate-dimer hydrolase activity"/>
    <property type="evidence" value="ECO:0007669"/>
    <property type="project" value="InterPro"/>
</dbReference>
<keyword evidence="1" id="KW-0378">Hydrolase</keyword>
<comment type="caution">
    <text evidence="3">The sequence shown here is derived from an EMBL/GenBank/DDBJ whole genome shotgun (WGS) entry which is preliminary data.</text>
</comment>